<evidence type="ECO:0000256" key="3">
    <source>
        <dbReference type="ARBA" id="ARBA00022741"/>
    </source>
</evidence>
<dbReference type="GO" id="GO:0017111">
    <property type="term" value="F:ribonucleoside triphosphate phosphatase activity"/>
    <property type="evidence" value="ECO:0007669"/>
    <property type="project" value="InterPro"/>
</dbReference>
<keyword evidence="9" id="KW-1185">Reference proteome</keyword>
<dbReference type="EMBL" id="CP024965">
    <property type="protein sequence ID" value="ATZ18710.1"/>
    <property type="molecule type" value="Genomic_DNA"/>
</dbReference>
<dbReference type="KEGG" id="esx:ESOMN_v1c03280"/>
<dbReference type="SUPFAM" id="SSF52972">
    <property type="entry name" value="ITPase-like"/>
    <property type="match status" value="1"/>
</dbReference>
<keyword evidence="4 7" id="KW-0378">Hydrolase</keyword>
<name>A0A2K8NY10_9MOLU</name>
<dbReference type="PANTHER" id="PTHR11067">
    <property type="entry name" value="INOSINE TRIPHOSPHATE PYROPHOSPHATASE/HAM1 PROTEIN"/>
    <property type="match status" value="1"/>
</dbReference>
<evidence type="ECO:0000256" key="5">
    <source>
        <dbReference type="ARBA" id="ARBA00022842"/>
    </source>
</evidence>
<dbReference type="GO" id="GO:0005829">
    <property type="term" value="C:cytosol"/>
    <property type="evidence" value="ECO:0007669"/>
    <property type="project" value="TreeGrafter"/>
</dbReference>
<feature type="binding site" evidence="7">
    <location>
        <begin position="156"/>
        <end position="159"/>
    </location>
    <ligand>
        <name>substrate</name>
    </ligand>
</feature>
<dbReference type="RefSeq" id="WP_024863233.1">
    <property type="nucleotide sequence ID" value="NZ_CP024965.1"/>
</dbReference>
<dbReference type="GO" id="GO:0009146">
    <property type="term" value="P:purine nucleoside triphosphate catabolic process"/>
    <property type="evidence" value="ECO:0007669"/>
    <property type="project" value="UniProtKB-UniRule"/>
</dbReference>
<evidence type="ECO:0000256" key="4">
    <source>
        <dbReference type="ARBA" id="ARBA00022801"/>
    </source>
</evidence>
<dbReference type="PANTHER" id="PTHR11067:SF9">
    <property type="entry name" value="INOSINE TRIPHOSPHATE PYROPHOSPHATASE"/>
    <property type="match status" value="1"/>
</dbReference>
<dbReference type="Pfam" id="PF01725">
    <property type="entry name" value="Ham1p_like"/>
    <property type="match status" value="1"/>
</dbReference>
<dbReference type="GO" id="GO:0009117">
    <property type="term" value="P:nucleotide metabolic process"/>
    <property type="evidence" value="ECO:0007669"/>
    <property type="project" value="UniProtKB-KW"/>
</dbReference>
<comment type="caution">
    <text evidence="7">Lacks conserved residue(s) required for the propagation of feature annotation.</text>
</comment>
<feature type="binding site" evidence="7">
    <location>
        <position position="179"/>
    </location>
    <ligand>
        <name>substrate</name>
    </ligand>
</feature>
<dbReference type="EC" id="3.6.1.66" evidence="7"/>
<evidence type="ECO:0000313" key="8">
    <source>
        <dbReference type="EMBL" id="ATZ18710.1"/>
    </source>
</evidence>
<keyword evidence="6 7" id="KW-0546">Nucleotide metabolism</keyword>
<feature type="binding site" evidence="7">
    <location>
        <position position="70"/>
    </location>
    <ligand>
        <name>Mg(2+)</name>
        <dbReference type="ChEBI" id="CHEBI:18420"/>
    </ligand>
</feature>
<dbReference type="GO" id="GO:0036222">
    <property type="term" value="F:XTP diphosphatase activity"/>
    <property type="evidence" value="ECO:0007669"/>
    <property type="project" value="UniProtKB-UniRule"/>
</dbReference>
<keyword evidence="2 7" id="KW-0479">Metal-binding</keyword>
<dbReference type="GO" id="GO:0036220">
    <property type="term" value="F:ITP diphosphatase activity"/>
    <property type="evidence" value="ECO:0007669"/>
    <property type="project" value="UniProtKB-UniRule"/>
</dbReference>
<dbReference type="HAMAP" id="MF_01405">
    <property type="entry name" value="Non_canon_purine_NTPase"/>
    <property type="match status" value="1"/>
</dbReference>
<protein>
    <recommendedName>
        <fullName evidence="7">dITP/XTP pyrophosphatase</fullName>
        <ecNumber evidence="7">3.6.1.66</ecNumber>
    </recommendedName>
    <alternativeName>
        <fullName evidence="7">Non-canonical purine NTP pyrophosphatase</fullName>
    </alternativeName>
    <alternativeName>
        <fullName evidence="7">Non-standard purine NTP pyrophosphatase</fullName>
    </alternativeName>
    <alternativeName>
        <fullName evidence="7">Nucleoside-triphosphate diphosphatase</fullName>
    </alternativeName>
    <alternativeName>
        <fullName evidence="7">Nucleoside-triphosphate pyrophosphatase</fullName>
        <shortName evidence="7">NTPase</shortName>
    </alternativeName>
</protein>
<dbReference type="InterPro" id="IPR002637">
    <property type="entry name" value="RdgB/HAM1"/>
</dbReference>
<feature type="binding site" evidence="7">
    <location>
        <begin position="10"/>
        <end position="15"/>
    </location>
    <ligand>
        <name>substrate</name>
    </ligand>
</feature>
<comment type="catalytic activity">
    <reaction evidence="7">
        <text>ITP + H2O = IMP + diphosphate + H(+)</text>
        <dbReference type="Rhea" id="RHEA:29399"/>
        <dbReference type="ChEBI" id="CHEBI:15377"/>
        <dbReference type="ChEBI" id="CHEBI:15378"/>
        <dbReference type="ChEBI" id="CHEBI:33019"/>
        <dbReference type="ChEBI" id="CHEBI:58053"/>
        <dbReference type="ChEBI" id="CHEBI:61402"/>
        <dbReference type="EC" id="3.6.1.66"/>
    </reaction>
</comment>
<feature type="binding site" evidence="7">
    <location>
        <position position="41"/>
    </location>
    <ligand>
        <name>Mg(2+)</name>
        <dbReference type="ChEBI" id="CHEBI:18420"/>
    </ligand>
</feature>
<evidence type="ECO:0000256" key="2">
    <source>
        <dbReference type="ARBA" id="ARBA00022723"/>
    </source>
</evidence>
<feature type="binding site" evidence="7">
    <location>
        <position position="71"/>
    </location>
    <ligand>
        <name>substrate</name>
    </ligand>
</feature>
<comment type="catalytic activity">
    <reaction evidence="7">
        <text>dITP + H2O = dIMP + diphosphate + H(+)</text>
        <dbReference type="Rhea" id="RHEA:28342"/>
        <dbReference type="ChEBI" id="CHEBI:15377"/>
        <dbReference type="ChEBI" id="CHEBI:15378"/>
        <dbReference type="ChEBI" id="CHEBI:33019"/>
        <dbReference type="ChEBI" id="CHEBI:61194"/>
        <dbReference type="ChEBI" id="CHEBI:61382"/>
        <dbReference type="EC" id="3.6.1.66"/>
    </reaction>
</comment>
<keyword evidence="3 7" id="KW-0547">Nucleotide-binding</keyword>
<dbReference type="AlphaFoldDB" id="A0A2K8NY10"/>
<comment type="subunit">
    <text evidence="7">Homodimer.</text>
</comment>
<dbReference type="InterPro" id="IPR020922">
    <property type="entry name" value="dITP/XTP_pyrophosphatase"/>
</dbReference>
<comment type="cofactor">
    <cofactor evidence="7">
        <name>Mg(2+)</name>
        <dbReference type="ChEBI" id="CHEBI:18420"/>
    </cofactor>
    <text evidence="7">Binds 1 Mg(2+) ion per subunit.</text>
</comment>
<dbReference type="CDD" id="cd00515">
    <property type="entry name" value="HAM1"/>
    <property type="match status" value="1"/>
</dbReference>
<keyword evidence="5 7" id="KW-0460">Magnesium</keyword>
<dbReference type="GO" id="GO:0035870">
    <property type="term" value="F:dITP diphosphatase activity"/>
    <property type="evidence" value="ECO:0007669"/>
    <property type="project" value="UniProtKB-UniRule"/>
</dbReference>
<proteinExistence type="inferred from homology"/>
<feature type="active site" description="Proton acceptor" evidence="7">
    <location>
        <position position="70"/>
    </location>
</feature>
<dbReference type="GO" id="GO:0046872">
    <property type="term" value="F:metal ion binding"/>
    <property type="evidence" value="ECO:0007669"/>
    <property type="project" value="UniProtKB-KW"/>
</dbReference>
<accession>A0A2K8NY10</accession>
<organism evidence="8 9">
    <name type="scientific">Williamsoniiplasma somnilux</name>
    <dbReference type="NCBI Taxonomy" id="215578"/>
    <lineage>
        <taxon>Bacteria</taxon>
        <taxon>Bacillati</taxon>
        <taxon>Mycoplasmatota</taxon>
        <taxon>Mollicutes</taxon>
        <taxon>Entomoplasmatales</taxon>
        <taxon>Williamsoniiplasma</taxon>
    </lineage>
</organism>
<dbReference type="InterPro" id="IPR029001">
    <property type="entry name" value="ITPase-like_fam"/>
</dbReference>
<gene>
    <name evidence="8" type="primary">rdgB</name>
    <name evidence="8" type="ORF">ESOMN_v1c03280</name>
</gene>
<comment type="similarity">
    <text evidence="1 7">Belongs to the HAM1 NTPase family.</text>
</comment>
<evidence type="ECO:0000256" key="1">
    <source>
        <dbReference type="ARBA" id="ARBA00008023"/>
    </source>
</evidence>
<dbReference type="GO" id="GO:0000166">
    <property type="term" value="F:nucleotide binding"/>
    <property type="evidence" value="ECO:0007669"/>
    <property type="project" value="UniProtKB-KW"/>
</dbReference>
<comment type="function">
    <text evidence="7">Pyrophosphatase that catalyzes the hydrolysis of nucleoside triphosphates to their monophosphate derivatives, with a high preference for the non-canonical purine nucleotides XTP (xanthosine triphosphate), dITP (deoxyinosine triphosphate) and ITP. Seems to function as a house-cleaning enzyme that removes non-canonical purine nucleotides from the nucleotide pool, thus preventing their incorporation into DNA/RNA and avoiding chromosomal lesions.</text>
</comment>
<reference evidence="8 9" key="1">
    <citation type="submission" date="2017-11" db="EMBL/GenBank/DDBJ databases">
        <title>Genome sequence of Entomoplasma somnilux PYAN-1 (ATCC 49194).</title>
        <authorList>
            <person name="Lo W.-S."/>
            <person name="Gasparich G.E."/>
            <person name="Kuo C.-H."/>
        </authorList>
    </citation>
    <scope>NUCLEOTIDE SEQUENCE [LARGE SCALE GENOMIC DNA]</scope>
    <source>
        <strain evidence="8 9">PYAN-1</strain>
    </source>
</reference>
<comment type="catalytic activity">
    <reaction evidence="7">
        <text>XTP + H2O = XMP + diphosphate + H(+)</text>
        <dbReference type="Rhea" id="RHEA:28610"/>
        <dbReference type="ChEBI" id="CHEBI:15377"/>
        <dbReference type="ChEBI" id="CHEBI:15378"/>
        <dbReference type="ChEBI" id="CHEBI:33019"/>
        <dbReference type="ChEBI" id="CHEBI:57464"/>
        <dbReference type="ChEBI" id="CHEBI:61314"/>
        <dbReference type="EC" id="3.6.1.66"/>
    </reaction>
</comment>
<evidence type="ECO:0000313" key="9">
    <source>
        <dbReference type="Proteomes" id="UP000232230"/>
    </source>
</evidence>
<sequence>MGLKTLWVATANKGKAKEYKSIFNEYEVKTLLDLPGYEDIEENGTTFKENALIKAKHLAEFVNGIAIGDDSGICIDLLDGFPGIYSKRWAYPLVNDPEISQALINKINEKYPNQRWTCNMTTCIAFYDAKSTETKYFVGKVEGQISPKVISSPSGFGYDNIFIPNGQKQPYSMLGADIKNQTSARYLALEQLIKFLKGEKDD</sequence>
<dbReference type="Gene3D" id="3.90.950.10">
    <property type="match status" value="1"/>
</dbReference>
<evidence type="ECO:0000256" key="7">
    <source>
        <dbReference type="HAMAP-Rule" id="MF_01405"/>
    </source>
</evidence>
<evidence type="ECO:0000256" key="6">
    <source>
        <dbReference type="ARBA" id="ARBA00023080"/>
    </source>
</evidence>
<dbReference type="Proteomes" id="UP000232230">
    <property type="component" value="Chromosome"/>
</dbReference>